<keyword evidence="1" id="KW-0812">Transmembrane</keyword>
<proteinExistence type="predicted"/>
<keyword evidence="1" id="KW-1133">Transmembrane helix</keyword>
<sequence>MRHPFPVRHHRDPVVFPQGLAMGIIMGHGVRVIQLIISMGTERDHRGGLWVSICPYLYDL</sequence>
<dbReference type="EMBL" id="PP554577">
    <property type="protein sequence ID" value="XCD29425.1"/>
    <property type="molecule type" value="Genomic_DNA"/>
</dbReference>
<protein>
    <submittedName>
        <fullName evidence="2">Uncharacterized protein</fullName>
    </submittedName>
</protein>
<organism evidence="2">
    <name type="scientific">Pseudomonas phage PMBT23</name>
    <dbReference type="NCBI Taxonomy" id="3137284"/>
    <lineage>
        <taxon>Viruses</taxon>
    </lineage>
</organism>
<keyword evidence="1" id="KW-0472">Membrane</keyword>
<feature type="transmembrane region" description="Helical" evidence="1">
    <location>
        <begin position="20"/>
        <end position="37"/>
    </location>
</feature>
<reference evidence="2" key="1">
    <citation type="submission" date="2024-03" db="EMBL/GenBank/DDBJ databases">
        <title>This phage originates from the Bacteriophage catalogue of the Bacteriophage Competence Centre, Department of Microbiology und Biotechnology, Max Rubner-Institut, Kiel, Germany.</title>
        <authorList>
            <person name="Sprotte S."/>
            <person name="Brinks E."/>
        </authorList>
    </citation>
    <scope>NUCLEOTIDE SEQUENCE</scope>
</reference>
<accession>A0AAU8BTM4</accession>
<evidence type="ECO:0000313" key="2">
    <source>
        <dbReference type="EMBL" id="XCD29425.1"/>
    </source>
</evidence>
<evidence type="ECO:0000256" key="1">
    <source>
        <dbReference type="SAM" id="Phobius"/>
    </source>
</evidence>
<name>A0AAU8BTM4_9VIRU</name>